<feature type="transmembrane region" description="Helical" evidence="2">
    <location>
        <begin position="255"/>
        <end position="272"/>
    </location>
</feature>
<feature type="transmembrane region" description="Helical" evidence="2">
    <location>
        <begin position="284"/>
        <end position="307"/>
    </location>
</feature>
<protein>
    <submittedName>
        <fullName evidence="3">Uncharacterized protein</fullName>
    </submittedName>
</protein>
<feature type="transmembrane region" description="Helical" evidence="2">
    <location>
        <begin position="359"/>
        <end position="380"/>
    </location>
</feature>
<accession>D2NR70</accession>
<feature type="transmembrane region" description="Helical" evidence="2">
    <location>
        <begin position="62"/>
        <end position="85"/>
    </location>
</feature>
<reference evidence="3 4" key="3">
    <citation type="journal article" date="2010" name="Sequencing">
        <title>Complete Genome Sequence of Rothia mucilaginosa DY-18: A Clinical Isolate with Dense Meshwork-Like Structures from a Persistent Apical Periodontitis Lesion.</title>
        <authorList>
            <person name="Yamane K."/>
            <person name="Nambu T."/>
            <person name="Yamanaka T."/>
            <person name="Mashimo C."/>
            <person name="Sugimori C."/>
            <person name="Leung K.-P."/>
            <person name="Fukushima H."/>
        </authorList>
    </citation>
    <scope>NUCLEOTIDE SEQUENCE [LARGE SCALE GENOMIC DNA]</scope>
    <source>
        <strain evidence="3 4">DY-18</strain>
    </source>
</reference>
<dbReference type="AlphaFoldDB" id="D2NR70"/>
<sequence>MRQIPWQGTHHRQGAQTLKHGTTRSEDMAAGRTQPIPTVSSGARAASLGGTRRDLGLDLARAFAVLSLLIPFGYWLQLIPVSWTFWIPQTLVPTEPLFAAILGAAAWRYARTANFPQLFAGTIVRFLALLLLGVALMQGITYLPQPGVTVPAQGFSYSLPFDMLVHLALLTLLTLFVVHLPLWAVAALAVLTSPFITWTYTLLMDVAAQADAWTAVQLPFLASHGVNHAQSAQLIWVMCLGIVLVRLYDNLQAKLAIPVVLAVLALAVYRTFNPYTELGVLNSPQVLLTLNLAATLYFWAECARLLSAQAGMLTPVARLGQMSLSASIVLSGIIIYAGPTVKAFTVGEHYVATGGWGTAVYWSAFLLLGAVIALGFCTLWSRMARSVAGRGPLEAILALISGRG</sequence>
<feature type="transmembrane region" description="Helical" evidence="2">
    <location>
        <begin position="319"/>
        <end position="339"/>
    </location>
</feature>
<feature type="transmembrane region" description="Helical" evidence="2">
    <location>
        <begin position="91"/>
        <end position="110"/>
    </location>
</feature>
<dbReference type="Proteomes" id="UP000001883">
    <property type="component" value="Chromosome"/>
</dbReference>
<feature type="transmembrane region" description="Helical" evidence="2">
    <location>
        <begin position="122"/>
        <end position="143"/>
    </location>
</feature>
<proteinExistence type="predicted"/>
<dbReference type="EMBL" id="AP011540">
    <property type="protein sequence ID" value="BAI64146.1"/>
    <property type="molecule type" value="Genomic_DNA"/>
</dbReference>
<evidence type="ECO:0000313" key="3">
    <source>
        <dbReference type="EMBL" id="BAI64146.1"/>
    </source>
</evidence>
<dbReference type="HOGENOM" id="CLU_775863_0_0_11"/>
<feature type="transmembrane region" description="Helical" evidence="2">
    <location>
        <begin position="228"/>
        <end position="248"/>
    </location>
</feature>
<reference evidence="4" key="1">
    <citation type="submission" date="2009-07" db="EMBL/GenBank/DDBJ databases">
        <title>Complete genome sequence of Rothia mucilaginosa DJ.</title>
        <authorList>
            <person name="Yamane K."/>
            <person name="Nambu T."/>
            <person name="Mashimo C."/>
            <person name="Sugimori C."/>
            <person name="Yamanaka T."/>
            <person name="Leung K."/>
            <person name="Fukushima H."/>
        </authorList>
    </citation>
    <scope>NUCLEOTIDE SEQUENCE [LARGE SCALE GENOMIC DNA]</scope>
    <source>
        <strain evidence="4">DY-18</strain>
    </source>
</reference>
<keyword evidence="4" id="KW-1185">Reference proteome</keyword>
<name>D2NR70_ROTMD</name>
<evidence type="ECO:0000313" key="4">
    <source>
        <dbReference type="Proteomes" id="UP000001883"/>
    </source>
</evidence>
<feature type="region of interest" description="Disordered" evidence="1">
    <location>
        <begin position="1"/>
        <end position="45"/>
    </location>
</feature>
<evidence type="ECO:0000256" key="1">
    <source>
        <dbReference type="SAM" id="MobiDB-lite"/>
    </source>
</evidence>
<keyword evidence="2" id="KW-0812">Transmembrane</keyword>
<dbReference type="KEGG" id="rmu:RMDY18_03140"/>
<evidence type="ECO:0000256" key="2">
    <source>
        <dbReference type="SAM" id="Phobius"/>
    </source>
</evidence>
<keyword evidence="2" id="KW-1133">Transmembrane helix</keyword>
<keyword evidence="2" id="KW-0472">Membrane</keyword>
<gene>
    <name evidence="3" type="ordered locus">RMDY18_03140</name>
</gene>
<reference evidence="3 4" key="2">
    <citation type="journal article" date="2010" name="J Osaka Dent Univ">
        <title>Isolation and identification of Rothia mucilaginosa from persistent apical periodontitis lesions.</title>
        <authorList>
            <person name="Yamane K."/>
            <person name="Yoshida M."/>
            <person name="Fujihira T."/>
            <person name="Baba T."/>
            <person name="Tsuji N."/>
            <person name="Hayashi H."/>
            <person name="Sugimori C."/>
            <person name="Yamanaka T."/>
            <person name="Mashimo C."/>
            <person name="Nambu T."/>
            <person name="Kawai H."/>
            <person name="Fukushima H."/>
        </authorList>
    </citation>
    <scope>NUCLEOTIDE SEQUENCE [LARGE SCALE GENOMIC DNA]</scope>
    <source>
        <strain evidence="3 4">DY-18</strain>
    </source>
</reference>
<feature type="transmembrane region" description="Helical" evidence="2">
    <location>
        <begin position="163"/>
        <end position="190"/>
    </location>
</feature>
<organism evidence="3 4">
    <name type="scientific">Rothia mucilaginosa (strain DY-18)</name>
    <name type="common">Stomatococcus mucilaginosus</name>
    <dbReference type="NCBI Taxonomy" id="680646"/>
    <lineage>
        <taxon>Bacteria</taxon>
        <taxon>Bacillati</taxon>
        <taxon>Actinomycetota</taxon>
        <taxon>Actinomycetes</taxon>
        <taxon>Micrococcales</taxon>
        <taxon>Micrococcaceae</taxon>
        <taxon>Rothia</taxon>
    </lineage>
</organism>